<evidence type="ECO:0000313" key="1">
    <source>
        <dbReference type="EMBL" id="RPF56130.1"/>
    </source>
</evidence>
<protein>
    <submittedName>
        <fullName evidence="1">Uncharacterized protein YlaI</fullName>
    </submittedName>
</protein>
<keyword evidence="2" id="KW-1185">Reference proteome</keyword>
<accession>A0A3N5BLS7</accession>
<proteinExistence type="predicted"/>
<evidence type="ECO:0000313" key="2">
    <source>
        <dbReference type="Proteomes" id="UP000276443"/>
    </source>
</evidence>
<sequence>MRVRCVLCDEVEKIDSFSLLAKKIRKRRVQNYLCPSCSERITKKTIERKNTGNFKLYEEPKRDPYI</sequence>
<dbReference type="EMBL" id="RKRF01000007">
    <property type="protein sequence ID" value="RPF56130.1"/>
    <property type="molecule type" value="Genomic_DNA"/>
</dbReference>
<dbReference type="Pfam" id="PF09963">
    <property type="entry name" value="DUF2197"/>
    <property type="match status" value="1"/>
</dbReference>
<organism evidence="1 2">
    <name type="scientific">Aquisalibacillus elongatus</name>
    <dbReference type="NCBI Taxonomy" id="485577"/>
    <lineage>
        <taxon>Bacteria</taxon>
        <taxon>Bacillati</taxon>
        <taxon>Bacillota</taxon>
        <taxon>Bacilli</taxon>
        <taxon>Bacillales</taxon>
        <taxon>Bacillaceae</taxon>
        <taxon>Aquisalibacillus</taxon>
    </lineage>
</organism>
<gene>
    <name evidence="1" type="ORF">EDC24_1019</name>
</gene>
<dbReference type="InterPro" id="IPR019241">
    <property type="entry name" value="DUF2197"/>
</dbReference>
<comment type="caution">
    <text evidence="1">The sequence shown here is derived from an EMBL/GenBank/DDBJ whole genome shotgun (WGS) entry which is preliminary data.</text>
</comment>
<name>A0A3N5BLS7_9BACI</name>
<reference evidence="1 2" key="1">
    <citation type="submission" date="2018-11" db="EMBL/GenBank/DDBJ databases">
        <title>Genomic Encyclopedia of Type Strains, Phase IV (KMG-IV): sequencing the most valuable type-strain genomes for metagenomic binning, comparative biology and taxonomic classification.</title>
        <authorList>
            <person name="Goeker M."/>
        </authorList>
    </citation>
    <scope>NUCLEOTIDE SEQUENCE [LARGE SCALE GENOMIC DNA]</scope>
    <source>
        <strain evidence="1 2">DSM 18090</strain>
    </source>
</reference>
<dbReference type="AlphaFoldDB" id="A0A3N5BLS7"/>
<dbReference type="RefSeq" id="WP_124220261.1">
    <property type="nucleotide sequence ID" value="NZ_RKRF01000007.1"/>
</dbReference>
<dbReference type="OrthoDB" id="2989868at2"/>
<dbReference type="Proteomes" id="UP000276443">
    <property type="component" value="Unassembled WGS sequence"/>
</dbReference>